<dbReference type="OMA" id="CHIVKEG"/>
<dbReference type="EnsemblMetazoa" id="XM_038222816.1">
    <property type="protein sequence ID" value="XP_038078744.1"/>
    <property type="gene ID" value="LOC119746051"/>
</dbReference>
<evidence type="ECO:0000313" key="3">
    <source>
        <dbReference type="Proteomes" id="UP000887568"/>
    </source>
</evidence>
<feature type="compositionally biased region" description="Low complexity" evidence="1">
    <location>
        <begin position="218"/>
        <end position="229"/>
    </location>
</feature>
<dbReference type="Proteomes" id="UP000887568">
    <property type="component" value="Unplaced"/>
</dbReference>
<feature type="region of interest" description="Disordered" evidence="1">
    <location>
        <begin position="202"/>
        <end position="258"/>
    </location>
</feature>
<accession>A0A914BRF6</accession>
<name>A0A914BRF6_PATMI</name>
<dbReference type="RefSeq" id="XP_038078744.1">
    <property type="nucleotide sequence ID" value="XM_038222816.1"/>
</dbReference>
<dbReference type="AlphaFoldDB" id="A0A914BRF6"/>
<protein>
    <submittedName>
        <fullName evidence="2">Uncharacterized protein</fullName>
    </submittedName>
</protein>
<feature type="compositionally biased region" description="Acidic residues" evidence="1">
    <location>
        <begin position="235"/>
        <end position="258"/>
    </location>
</feature>
<reference evidence="2" key="1">
    <citation type="submission" date="2022-11" db="UniProtKB">
        <authorList>
            <consortium name="EnsemblMetazoa"/>
        </authorList>
    </citation>
    <scope>IDENTIFICATION</scope>
</reference>
<dbReference type="GeneID" id="119746051"/>
<sequence>MKSDAIMETSMTPNLTINEKDVNKVDLGPGLLETKEEIVSVSKTIAEDTPSSILSNEFPRVISFDHGNLNTNKFGMSTKCHIVKEGTELKDLTRSAFRLMHEKVRQFGHSHLASIYSPCNALIDRVQLGCVKFVLRFNTKEGLQKFWEMYSSGELAQKMTEVFITDELVPGDKTDISVLPTIEQKDFEAGMKYFEDLEEAEKEAEERRRLRKEKKAMSGEQSSGQDQEQPGTSEMSDEEESPDTSEYEDSMEYSDEEK</sequence>
<keyword evidence="3" id="KW-1185">Reference proteome</keyword>
<evidence type="ECO:0000256" key="1">
    <source>
        <dbReference type="SAM" id="MobiDB-lite"/>
    </source>
</evidence>
<evidence type="ECO:0000313" key="2">
    <source>
        <dbReference type="EnsemblMetazoa" id="XP_038078744.1"/>
    </source>
</evidence>
<dbReference type="OrthoDB" id="10436972at2759"/>
<proteinExistence type="predicted"/>
<organism evidence="2 3">
    <name type="scientific">Patiria miniata</name>
    <name type="common">Bat star</name>
    <name type="synonym">Asterina miniata</name>
    <dbReference type="NCBI Taxonomy" id="46514"/>
    <lineage>
        <taxon>Eukaryota</taxon>
        <taxon>Metazoa</taxon>
        <taxon>Echinodermata</taxon>
        <taxon>Eleutherozoa</taxon>
        <taxon>Asterozoa</taxon>
        <taxon>Asteroidea</taxon>
        <taxon>Valvatacea</taxon>
        <taxon>Valvatida</taxon>
        <taxon>Asterinidae</taxon>
        <taxon>Patiria</taxon>
    </lineage>
</organism>